<keyword evidence="3" id="KW-1185">Reference proteome</keyword>
<dbReference type="EMBL" id="JACIJS010000011">
    <property type="protein sequence ID" value="MBB5517007.1"/>
    <property type="molecule type" value="Genomic_DNA"/>
</dbReference>
<protein>
    <submittedName>
        <fullName evidence="2">Phospholipid transport system substrate-binding protein</fullName>
    </submittedName>
</protein>
<proteinExistence type="predicted"/>
<evidence type="ECO:0000313" key="3">
    <source>
        <dbReference type="Proteomes" id="UP000553766"/>
    </source>
</evidence>
<evidence type="ECO:0000256" key="1">
    <source>
        <dbReference type="SAM" id="SignalP"/>
    </source>
</evidence>
<dbReference type="AlphaFoldDB" id="A0A840X8G2"/>
<organism evidence="2 3">
    <name type="scientific">Rubricella aquisinus</name>
    <dbReference type="NCBI Taxonomy" id="2028108"/>
    <lineage>
        <taxon>Bacteria</taxon>
        <taxon>Pseudomonadati</taxon>
        <taxon>Pseudomonadota</taxon>
        <taxon>Alphaproteobacteria</taxon>
        <taxon>Rhodobacterales</taxon>
        <taxon>Paracoccaceae</taxon>
        <taxon>Rubricella</taxon>
    </lineage>
</organism>
<dbReference type="PANTHER" id="PTHR36573">
    <property type="entry name" value="INTERMEMBRANE PHOSPHOLIPID TRANSPORT SYSTEM BINDING PROTEIN MLAC"/>
    <property type="match status" value="1"/>
</dbReference>
<dbReference type="Proteomes" id="UP000553766">
    <property type="component" value="Unassembled WGS sequence"/>
</dbReference>
<comment type="caution">
    <text evidence="2">The sequence shown here is derived from an EMBL/GenBank/DDBJ whole genome shotgun (WGS) entry which is preliminary data.</text>
</comment>
<dbReference type="RefSeq" id="WP_184012966.1">
    <property type="nucleotide sequence ID" value="NZ_JACIJS010000011.1"/>
</dbReference>
<sequence>MTSLRASLAAGLMAGLIALTPVPAAALTTDEAEVLTEQVVEEILGFAKSERTLDEKIIAFRNAMDRYADMPSIARFALGITWREATDAQKEAYTVAFGDYLAQKYGQQFERFNNHEIEVTGALDIGRRGIVVNSELIRTGETPVIVEWQFSDRSGEALLVDIVVEGLSLLQTERQEIASKLDARGGNLDRLIADLPTVNSR</sequence>
<reference evidence="2 3" key="1">
    <citation type="submission" date="2020-08" db="EMBL/GenBank/DDBJ databases">
        <title>Genomic Encyclopedia of Type Strains, Phase IV (KMG-IV): sequencing the most valuable type-strain genomes for metagenomic binning, comparative biology and taxonomic classification.</title>
        <authorList>
            <person name="Goeker M."/>
        </authorList>
    </citation>
    <scope>NUCLEOTIDE SEQUENCE [LARGE SCALE GENOMIC DNA]</scope>
    <source>
        <strain evidence="2 3">DSM 103377</strain>
    </source>
</reference>
<dbReference type="Pfam" id="PF05494">
    <property type="entry name" value="MlaC"/>
    <property type="match status" value="1"/>
</dbReference>
<dbReference type="Gene3D" id="3.10.450.710">
    <property type="entry name" value="Tgt2/MlaC"/>
    <property type="match status" value="1"/>
</dbReference>
<dbReference type="InterPro" id="IPR042245">
    <property type="entry name" value="Tgt2/MlaC_sf"/>
</dbReference>
<keyword evidence="1" id="KW-0732">Signal</keyword>
<name>A0A840X8G2_9RHOB</name>
<feature type="chain" id="PRO_5032595664" evidence="1">
    <location>
        <begin position="27"/>
        <end position="201"/>
    </location>
</feature>
<dbReference type="InterPro" id="IPR008869">
    <property type="entry name" value="MlaC/ttg2D"/>
</dbReference>
<accession>A0A840X8G2</accession>
<feature type="signal peptide" evidence="1">
    <location>
        <begin position="1"/>
        <end position="26"/>
    </location>
</feature>
<gene>
    <name evidence="2" type="ORF">FHS89_003051</name>
</gene>
<dbReference type="PANTHER" id="PTHR36573:SF1">
    <property type="entry name" value="INTERMEMBRANE PHOSPHOLIPID TRANSPORT SYSTEM BINDING PROTEIN MLAC"/>
    <property type="match status" value="1"/>
</dbReference>
<evidence type="ECO:0000313" key="2">
    <source>
        <dbReference type="EMBL" id="MBB5517007.1"/>
    </source>
</evidence>